<accession>A0A7J8P2M3</accession>
<sequence length="90" mass="10836">SDRALFLTKKSTFRFHLIQFWLPNQTLYLTKISTFLFRLIQFWLVSIRFPLDFTCISRSGFPRRKEEDGNDEVYVKAEKEIGETRRDNGR</sequence>
<organism evidence="1 2">
    <name type="scientific">Gossypium raimondii</name>
    <name type="common">Peruvian cotton</name>
    <name type="synonym">Gossypium klotzschianum subsp. raimondii</name>
    <dbReference type="NCBI Taxonomy" id="29730"/>
    <lineage>
        <taxon>Eukaryota</taxon>
        <taxon>Viridiplantae</taxon>
        <taxon>Streptophyta</taxon>
        <taxon>Embryophyta</taxon>
        <taxon>Tracheophyta</taxon>
        <taxon>Spermatophyta</taxon>
        <taxon>Magnoliopsida</taxon>
        <taxon>eudicotyledons</taxon>
        <taxon>Gunneridae</taxon>
        <taxon>Pentapetalae</taxon>
        <taxon>rosids</taxon>
        <taxon>malvids</taxon>
        <taxon>Malvales</taxon>
        <taxon>Malvaceae</taxon>
        <taxon>Malvoideae</taxon>
        <taxon>Gossypium</taxon>
    </lineage>
</organism>
<dbReference type="EMBL" id="JABEZZ010000004">
    <property type="protein sequence ID" value="MBA0583388.1"/>
    <property type="molecule type" value="Genomic_DNA"/>
</dbReference>
<gene>
    <name evidence="1" type="ORF">Gorai_014247</name>
</gene>
<dbReference type="Proteomes" id="UP000593578">
    <property type="component" value="Unassembled WGS sequence"/>
</dbReference>
<proteinExistence type="predicted"/>
<reference evidence="1 2" key="1">
    <citation type="journal article" date="2019" name="Genome Biol. Evol.">
        <title>Insights into the evolution of the New World diploid cottons (Gossypium, subgenus Houzingenia) based on genome sequencing.</title>
        <authorList>
            <person name="Grover C.E."/>
            <person name="Arick M.A. 2nd"/>
            <person name="Thrash A."/>
            <person name="Conover J.L."/>
            <person name="Sanders W.S."/>
            <person name="Peterson D.G."/>
            <person name="Frelichowski J.E."/>
            <person name="Scheffler J.A."/>
            <person name="Scheffler B.E."/>
            <person name="Wendel J.F."/>
        </authorList>
    </citation>
    <scope>NUCLEOTIDE SEQUENCE [LARGE SCALE GENOMIC DNA]</scope>
    <source>
        <strain evidence="1">8</strain>
        <tissue evidence="1">Leaf</tissue>
    </source>
</reference>
<evidence type="ECO:0000313" key="1">
    <source>
        <dbReference type="EMBL" id="MBA0583388.1"/>
    </source>
</evidence>
<dbReference type="AlphaFoldDB" id="A0A7J8P2M3"/>
<evidence type="ECO:0000313" key="2">
    <source>
        <dbReference type="Proteomes" id="UP000593578"/>
    </source>
</evidence>
<protein>
    <submittedName>
        <fullName evidence="1">Uncharacterized protein</fullName>
    </submittedName>
</protein>
<name>A0A7J8P2M3_GOSRA</name>
<comment type="caution">
    <text evidence="1">The sequence shown here is derived from an EMBL/GenBank/DDBJ whole genome shotgun (WGS) entry which is preliminary data.</text>
</comment>
<feature type="non-terminal residue" evidence="1">
    <location>
        <position position="1"/>
    </location>
</feature>